<evidence type="ECO:0000313" key="2">
    <source>
        <dbReference type="Proteomes" id="UP001139308"/>
    </source>
</evidence>
<reference evidence="1" key="1">
    <citation type="submission" date="2022-01" db="EMBL/GenBank/DDBJ databases">
        <title>Genome sequence and assembly of Parabukholderia sp. RG36.</title>
        <authorList>
            <person name="Chhetri G."/>
        </authorList>
    </citation>
    <scope>NUCLEOTIDE SEQUENCE</scope>
    <source>
        <strain evidence="1">RG36</strain>
    </source>
</reference>
<evidence type="ECO:0000313" key="1">
    <source>
        <dbReference type="EMBL" id="MCG5072323.1"/>
    </source>
</evidence>
<dbReference type="EMBL" id="JAKLJA010000001">
    <property type="protein sequence ID" value="MCG5072323.1"/>
    <property type="molecule type" value="Genomic_DNA"/>
</dbReference>
<accession>A0A9X1UFU5</accession>
<dbReference type="InterPro" id="IPR021389">
    <property type="entry name" value="DUF3022"/>
</dbReference>
<keyword evidence="2" id="KW-1185">Reference proteome</keyword>
<dbReference type="RefSeq" id="WP_238462074.1">
    <property type="nucleotide sequence ID" value="NZ_JAKLJA010000001.1"/>
</dbReference>
<dbReference type="Pfam" id="PF11226">
    <property type="entry name" value="DUF3022"/>
    <property type="match status" value="1"/>
</dbReference>
<gene>
    <name evidence="1" type="ORF">L5014_02910</name>
</gene>
<organism evidence="1 2">
    <name type="scientific">Paraburkholderia tagetis</name>
    <dbReference type="NCBI Taxonomy" id="2913261"/>
    <lineage>
        <taxon>Bacteria</taxon>
        <taxon>Pseudomonadati</taxon>
        <taxon>Pseudomonadota</taxon>
        <taxon>Betaproteobacteria</taxon>
        <taxon>Burkholderiales</taxon>
        <taxon>Burkholderiaceae</taxon>
        <taxon>Paraburkholderia</taxon>
    </lineage>
</organism>
<protein>
    <submittedName>
        <fullName evidence="1">Uncharacterized protein</fullName>
    </submittedName>
</protein>
<name>A0A9X1UFU5_9BURK</name>
<sequence>MKTFDFDQRLEEIQMSLANLFDSPKASTVSRLEEGDTVVVHLSWVVESKRDSTLDARCAATIRATRAQLERYADLDTAQRRTIQQRIRQRVRTQFEERQDPNQPGGACAFDVELDDAIFHADKDDYFPSIE</sequence>
<dbReference type="AlphaFoldDB" id="A0A9X1UFU5"/>
<proteinExistence type="predicted"/>
<dbReference type="Proteomes" id="UP001139308">
    <property type="component" value="Unassembled WGS sequence"/>
</dbReference>
<comment type="caution">
    <text evidence="1">The sequence shown here is derived from an EMBL/GenBank/DDBJ whole genome shotgun (WGS) entry which is preliminary data.</text>
</comment>